<protein>
    <submittedName>
        <fullName evidence="1">Uncharacterized protein</fullName>
    </submittedName>
</protein>
<sequence>MDYQALFGKFKSLLSLTKERIELNVLSQNGINEFEGSDIYWDENKKTWIINFVDQHKFFLAHELGHLFLYKKYNNIHFAKQTVPVNVRIGEYNVSIVDSFVNYNITRFKDIYDLFVDIVDIYLNAGTQRLNSDDLDILMFYINLYLDFQNCLSQDDFNKREKKINRFFSELENIILKQRVISKAKFELVKAKLEEFEGYLEVENDTTIINFIVKLLKRLPFWNSSEVNKNIRRIYNIKKKDSG</sequence>
<name>A0A0F9RZS9_9ZZZZ</name>
<evidence type="ECO:0000313" key="1">
    <source>
        <dbReference type="EMBL" id="KKN22658.1"/>
    </source>
</evidence>
<comment type="caution">
    <text evidence="1">The sequence shown here is derived from an EMBL/GenBank/DDBJ whole genome shotgun (WGS) entry which is preliminary data.</text>
</comment>
<reference evidence="1" key="1">
    <citation type="journal article" date="2015" name="Nature">
        <title>Complex archaea that bridge the gap between prokaryotes and eukaryotes.</title>
        <authorList>
            <person name="Spang A."/>
            <person name="Saw J.H."/>
            <person name="Jorgensen S.L."/>
            <person name="Zaremba-Niedzwiedzka K."/>
            <person name="Martijn J."/>
            <person name="Lind A.E."/>
            <person name="van Eijk R."/>
            <person name="Schleper C."/>
            <person name="Guy L."/>
            <person name="Ettema T.J."/>
        </authorList>
    </citation>
    <scope>NUCLEOTIDE SEQUENCE</scope>
</reference>
<gene>
    <name evidence="1" type="ORF">LCGC14_0912880</name>
</gene>
<dbReference type="AlphaFoldDB" id="A0A0F9RZS9"/>
<dbReference type="EMBL" id="LAZR01003040">
    <property type="protein sequence ID" value="KKN22658.1"/>
    <property type="molecule type" value="Genomic_DNA"/>
</dbReference>
<organism evidence="1">
    <name type="scientific">marine sediment metagenome</name>
    <dbReference type="NCBI Taxonomy" id="412755"/>
    <lineage>
        <taxon>unclassified sequences</taxon>
        <taxon>metagenomes</taxon>
        <taxon>ecological metagenomes</taxon>
    </lineage>
</organism>
<proteinExistence type="predicted"/>
<accession>A0A0F9RZS9</accession>